<sequence length="426" mass="46391">MKRIITVLLTGLIFLTACKQKHDKATIGTLSTQGVAVGAYLTQDNKGNPVLCWSEQDGEDSLYRLKYASYNEQTNTFGNPVTVPASSGISTSAESMGKVGFKADGTVIAVYSKRFPNEKNPYAGLIYYSSSSNNGKTWSASQFLHSDTTHNYGRSFFDITTLKNGELAAVWLDGRFGKSIKGSALFFNRTTKGNGFGTDTCLEKGTCECCRTDILTDKAGNIHLAYRNITFPTGLSDKQVRDMGYKLSTDNGKTFSAVKAISNDNWEIDGCPHSGPSLAVTKEGVNAVWFTAGGGSGIYNASSNKALDFDKRRLITAQGRHPQLISLANDQLVMVCEELKDEPEEKPMKMNHSHGGMTMNHGPAANSKIVLRTLIPGKEGRITSITDGQQGDHHAVITRISNGALVAWEREKNGRSEICYTQIHID</sequence>
<dbReference type="Proteomes" id="UP001378956">
    <property type="component" value="Unassembled WGS sequence"/>
</dbReference>
<keyword evidence="2" id="KW-1185">Reference proteome</keyword>
<reference evidence="1 2" key="1">
    <citation type="submission" date="2024-03" db="EMBL/GenBank/DDBJ databases">
        <title>Sequence of Lycoming College Course Isolates.</title>
        <authorList>
            <person name="Plotts O."/>
            <person name="Newman J."/>
        </authorList>
    </citation>
    <scope>NUCLEOTIDE SEQUENCE [LARGE SCALE GENOMIC DNA]</scope>
    <source>
        <strain evidence="1 2">CJB-3</strain>
    </source>
</reference>
<dbReference type="Gene3D" id="2.120.10.10">
    <property type="match status" value="1"/>
</dbReference>
<organism evidence="1 2">
    <name type="scientific">Pedobacter panaciterrae</name>
    <dbReference type="NCBI Taxonomy" id="363849"/>
    <lineage>
        <taxon>Bacteria</taxon>
        <taxon>Pseudomonadati</taxon>
        <taxon>Bacteroidota</taxon>
        <taxon>Sphingobacteriia</taxon>
        <taxon>Sphingobacteriales</taxon>
        <taxon>Sphingobacteriaceae</taxon>
        <taxon>Pedobacter</taxon>
    </lineage>
</organism>
<protein>
    <submittedName>
        <fullName evidence="1">Sialidase family protein</fullName>
        <ecNumber evidence="1">3.2.1.-</ecNumber>
    </submittedName>
</protein>
<dbReference type="InterPro" id="IPR036278">
    <property type="entry name" value="Sialidase_sf"/>
</dbReference>
<proteinExistence type="predicted"/>
<dbReference type="EC" id="3.2.1.-" evidence="1"/>
<dbReference type="SUPFAM" id="SSF50939">
    <property type="entry name" value="Sialidases"/>
    <property type="match status" value="1"/>
</dbReference>
<dbReference type="CDD" id="cd15482">
    <property type="entry name" value="Sialidase_non-viral"/>
    <property type="match status" value="1"/>
</dbReference>
<evidence type="ECO:0000313" key="2">
    <source>
        <dbReference type="Proteomes" id="UP001378956"/>
    </source>
</evidence>
<dbReference type="GO" id="GO:0016798">
    <property type="term" value="F:hydrolase activity, acting on glycosyl bonds"/>
    <property type="evidence" value="ECO:0007669"/>
    <property type="project" value="UniProtKB-KW"/>
</dbReference>
<comment type="caution">
    <text evidence="1">The sequence shown here is derived from an EMBL/GenBank/DDBJ whole genome shotgun (WGS) entry which is preliminary data.</text>
</comment>
<dbReference type="RefSeq" id="WP_337715999.1">
    <property type="nucleotide sequence ID" value="NZ_JBBEUB010000002.1"/>
</dbReference>
<dbReference type="PROSITE" id="PS51257">
    <property type="entry name" value="PROKAR_LIPOPROTEIN"/>
    <property type="match status" value="1"/>
</dbReference>
<accession>A0ABU8NLA0</accession>
<dbReference type="EMBL" id="JBBEUB010000002">
    <property type="protein sequence ID" value="MEJ2902260.1"/>
    <property type="molecule type" value="Genomic_DNA"/>
</dbReference>
<evidence type="ECO:0000313" key="1">
    <source>
        <dbReference type="EMBL" id="MEJ2902260.1"/>
    </source>
</evidence>
<keyword evidence="1" id="KW-0326">Glycosidase</keyword>
<gene>
    <name evidence="1" type="ORF">WAE58_07480</name>
</gene>
<name>A0ABU8NLA0_9SPHI</name>
<keyword evidence="1" id="KW-0378">Hydrolase</keyword>